<feature type="transmembrane region" description="Helical" evidence="1">
    <location>
        <begin position="113"/>
        <end position="131"/>
    </location>
</feature>
<evidence type="ECO:0000313" key="2">
    <source>
        <dbReference type="EMBL" id="PKQ69264.1"/>
    </source>
</evidence>
<evidence type="ECO:0000256" key="1">
    <source>
        <dbReference type="SAM" id="Phobius"/>
    </source>
</evidence>
<comment type="caution">
    <text evidence="2">The sequence shown here is derived from an EMBL/GenBank/DDBJ whole genome shotgun (WGS) entry which is preliminary data.</text>
</comment>
<feature type="transmembrane region" description="Helical" evidence="1">
    <location>
        <begin position="44"/>
        <end position="65"/>
    </location>
</feature>
<keyword evidence="1" id="KW-1133">Transmembrane helix</keyword>
<protein>
    <submittedName>
        <fullName evidence="2">Uncharacterized protein</fullName>
    </submittedName>
</protein>
<dbReference type="Proteomes" id="UP000233387">
    <property type="component" value="Unassembled WGS sequence"/>
</dbReference>
<dbReference type="AlphaFoldDB" id="A0A2N3IG14"/>
<dbReference type="RefSeq" id="WP_101358688.1">
    <property type="nucleotide sequence ID" value="NZ_NKXO01000020.1"/>
</dbReference>
<gene>
    <name evidence="2" type="ORF">Rain11_1417</name>
</gene>
<evidence type="ECO:0000313" key="3">
    <source>
        <dbReference type="Proteomes" id="UP000233387"/>
    </source>
</evidence>
<sequence length="153" mass="17457">MKQILQQLRILHIALTVPIVFMGIVFHFVLLPTIAADSTMQNHLLFQVVVVLMAVGSMAFIKVFMPKLMLNAQKQVDLQSKLQAYKSPFIIKMAILESVAMISLVFYLLTSKLFYVAMAAVWLVLLILEHPTPQNIARELKLSEKEMKDLMRN</sequence>
<dbReference type="EMBL" id="NKXO01000020">
    <property type="protein sequence ID" value="PKQ69264.1"/>
    <property type="molecule type" value="Genomic_DNA"/>
</dbReference>
<keyword evidence="1" id="KW-0812">Transmembrane</keyword>
<keyword evidence="1" id="KW-0472">Membrane</keyword>
<keyword evidence="3" id="KW-1185">Reference proteome</keyword>
<reference evidence="2 3" key="1">
    <citation type="submission" date="2017-06" db="EMBL/GenBank/DDBJ databases">
        <title>Raineya orbicola gen. nov., sp. nov. a slightly thermophilic bacterium of the phylum Bacteroidetes and the description of Raineyaceae fam. nov.</title>
        <authorList>
            <person name="Albuquerque L."/>
            <person name="Polonia A.R.M."/>
            <person name="Barroso C."/>
            <person name="Froufe H.J.C."/>
            <person name="Lage O."/>
            <person name="Lobo-Da-Cunha A."/>
            <person name="Egas C."/>
            <person name="Da Costa M.S."/>
        </authorList>
    </citation>
    <scope>NUCLEOTIDE SEQUENCE [LARGE SCALE GENOMIC DNA]</scope>
    <source>
        <strain evidence="2 3">SPSPC-11</strain>
    </source>
</reference>
<feature type="transmembrane region" description="Helical" evidence="1">
    <location>
        <begin position="12"/>
        <end position="32"/>
    </location>
</feature>
<proteinExistence type="predicted"/>
<organism evidence="2 3">
    <name type="scientific">Raineya orbicola</name>
    <dbReference type="NCBI Taxonomy" id="2016530"/>
    <lineage>
        <taxon>Bacteria</taxon>
        <taxon>Pseudomonadati</taxon>
        <taxon>Bacteroidota</taxon>
        <taxon>Cytophagia</taxon>
        <taxon>Cytophagales</taxon>
        <taxon>Raineyaceae</taxon>
        <taxon>Raineya</taxon>
    </lineage>
</organism>
<accession>A0A2N3IG14</accession>
<name>A0A2N3IG14_9BACT</name>